<keyword evidence="8" id="KW-0238">DNA-binding</keyword>
<comment type="caution">
    <text evidence="18">The sequence shown here is derived from an EMBL/GenBank/DDBJ whole genome shotgun (WGS) entry which is preliminary data.</text>
</comment>
<keyword evidence="19" id="KW-1185">Reference proteome</keyword>
<dbReference type="EMBL" id="JQBL01000007">
    <property type="protein sequence ID" value="KRN50585.1"/>
    <property type="molecule type" value="Genomic_DNA"/>
</dbReference>
<dbReference type="GO" id="GO:0006310">
    <property type="term" value="P:DNA recombination"/>
    <property type="evidence" value="ECO:0007669"/>
    <property type="project" value="UniProtKB-UniRule"/>
</dbReference>
<dbReference type="Pfam" id="PF00271">
    <property type="entry name" value="Helicase_C"/>
    <property type="match status" value="1"/>
</dbReference>
<dbReference type="InterPro" id="IPR014001">
    <property type="entry name" value="Helicase_ATP-bd"/>
</dbReference>
<evidence type="ECO:0000256" key="1">
    <source>
        <dbReference type="ARBA" id="ARBA00007504"/>
    </source>
</evidence>
<dbReference type="InterPro" id="IPR027417">
    <property type="entry name" value="P-loop_NTPase"/>
</dbReference>
<dbReference type="GO" id="GO:0006281">
    <property type="term" value="P:DNA repair"/>
    <property type="evidence" value="ECO:0007669"/>
    <property type="project" value="UniProtKB-UniRule"/>
</dbReference>
<evidence type="ECO:0000259" key="16">
    <source>
        <dbReference type="PROSITE" id="PS51192"/>
    </source>
</evidence>
<dbReference type="InterPro" id="IPR004609">
    <property type="entry name" value="ATP-dep_DNA_helicase_RecG"/>
</dbReference>
<dbReference type="SUPFAM" id="SSF50249">
    <property type="entry name" value="Nucleic acid-binding proteins"/>
    <property type="match status" value="1"/>
</dbReference>
<keyword evidence="10 15" id="KW-0234">DNA repair</keyword>
<dbReference type="Pfam" id="PF19833">
    <property type="entry name" value="RecG_dom3_C"/>
    <property type="match status" value="1"/>
</dbReference>
<evidence type="ECO:0000313" key="19">
    <source>
        <dbReference type="Proteomes" id="UP000051841"/>
    </source>
</evidence>
<comment type="similarity">
    <text evidence="1 15">Belongs to the helicase family. RecG subfamily.</text>
</comment>
<keyword evidence="9 15" id="KW-0233">DNA recombination</keyword>
<evidence type="ECO:0000256" key="2">
    <source>
        <dbReference type="ARBA" id="ARBA00017846"/>
    </source>
</evidence>
<dbReference type="Proteomes" id="UP000051841">
    <property type="component" value="Unassembled WGS sequence"/>
</dbReference>
<gene>
    <name evidence="18" type="ORF">IV49_GL001903</name>
</gene>
<dbReference type="InterPro" id="IPR045562">
    <property type="entry name" value="RecG_dom3_C"/>
</dbReference>
<keyword evidence="3 15" id="KW-0547">Nucleotide-binding</keyword>
<comment type="function">
    <text evidence="15">Plays a critical role in recombination and DNA repair. Helps process Holliday junction intermediates to mature products by catalyzing branch migration. Has replication fork regression activity, unwinds stalled or blocked replication forks to make a HJ that can be resolved. Has a DNA unwinding activity characteristic of a DNA helicase with 3'-5' polarity.</text>
</comment>
<evidence type="ECO:0000256" key="3">
    <source>
        <dbReference type="ARBA" id="ARBA00022741"/>
    </source>
</evidence>
<sequence>MHMDELKKLTTSEKRKSLFLEMGISTLQDVVMHLPYRYDEIEECFEDDKVIAEGTVLENAKVFFKGRLSRLSVKVLIKNEEYTVTIFNRHFLRQHLSLGKIVTIIGKKEGHRITASQLLLKGLDEQKGMHSVYSLKEGMTDKMFSGYVKKALSLIGDKLEDFVPLDYKRKYGFKDKYASLMKVHFPKNKEEMIEGMKHLKYEEFLKFQLTMQYIKLEREQEAGIAKIFSHQEMNAFIKTLPFKLTIDQQKACLEIFADIEKPAMMYRFLQGDVGSGKTVVSSLALYANYLSHYQGALMAPTEVLATQHYETLKSFFKNTDLSLALLVGSLSIKEKEDIYEKLEQGEIDIIVGTHALFQEKVNYKNLGLVITDEQHRFGVRQRQALKNKGKNVDFLLMSATPIPRTLALAIFGDMDVSEIHSMPAGRLPVKTKYFKGNSMKPFLSHLISYLNEGGQVYVITSMIEDNEDYPLKSATQVYDAMSRYFKGHYQVGLLHGNMKEEEKRQVMNDFHDRKIQILVSTTVVEVGIDVKNANMMIIYDAERFGLSSIHQLRGRVGRGGEQSYCYLLSNATNKEAIDRLQFMENHTDGYEISQYDLEIRGPGEVLGQRQSGVNQFVLGDAIKDFDLLRMARNDAIEMIESYYKYNEYSEYLSVIKQNIKTGNEYVD</sequence>
<dbReference type="InterPro" id="IPR033454">
    <property type="entry name" value="RecG_wedge"/>
</dbReference>
<protein>
    <recommendedName>
        <fullName evidence="2 15">ATP-dependent DNA helicase RecG</fullName>
        <ecNumber evidence="13 15">5.6.2.4</ecNumber>
    </recommendedName>
</protein>
<dbReference type="PROSITE" id="PS51194">
    <property type="entry name" value="HELICASE_CTER"/>
    <property type="match status" value="1"/>
</dbReference>
<comment type="catalytic activity">
    <reaction evidence="14 15">
        <text>ATP + H2O = ADP + phosphate + H(+)</text>
        <dbReference type="Rhea" id="RHEA:13065"/>
        <dbReference type="ChEBI" id="CHEBI:15377"/>
        <dbReference type="ChEBI" id="CHEBI:15378"/>
        <dbReference type="ChEBI" id="CHEBI:30616"/>
        <dbReference type="ChEBI" id="CHEBI:43474"/>
        <dbReference type="ChEBI" id="CHEBI:456216"/>
        <dbReference type="EC" id="5.6.2.4"/>
    </reaction>
</comment>
<dbReference type="Pfam" id="PF00270">
    <property type="entry name" value="DEAD"/>
    <property type="match status" value="1"/>
</dbReference>
<evidence type="ECO:0000256" key="6">
    <source>
        <dbReference type="ARBA" id="ARBA00022806"/>
    </source>
</evidence>
<evidence type="ECO:0000256" key="11">
    <source>
        <dbReference type="ARBA" id="ARBA00023235"/>
    </source>
</evidence>
<evidence type="ECO:0000256" key="15">
    <source>
        <dbReference type="RuleBase" id="RU363016"/>
    </source>
</evidence>
<proteinExistence type="inferred from homology"/>
<dbReference type="AlphaFoldDB" id="A0A0R2HBY5"/>
<dbReference type="SUPFAM" id="SSF52540">
    <property type="entry name" value="P-loop containing nucleoside triphosphate hydrolases"/>
    <property type="match status" value="2"/>
</dbReference>
<evidence type="ECO:0000256" key="13">
    <source>
        <dbReference type="ARBA" id="ARBA00034808"/>
    </source>
</evidence>
<dbReference type="InterPro" id="IPR011545">
    <property type="entry name" value="DEAD/DEAH_box_helicase_dom"/>
</dbReference>
<evidence type="ECO:0000256" key="8">
    <source>
        <dbReference type="ARBA" id="ARBA00023125"/>
    </source>
</evidence>
<comment type="catalytic activity">
    <reaction evidence="12 15">
        <text>Couples ATP hydrolysis with the unwinding of duplex DNA by translocating in the 3'-5' direction.</text>
        <dbReference type="EC" id="5.6.2.4"/>
    </reaction>
</comment>
<name>A0A0R2HBY5_9FIRM</name>
<keyword evidence="7 15" id="KW-0067">ATP-binding</keyword>
<dbReference type="InterPro" id="IPR001650">
    <property type="entry name" value="Helicase_C-like"/>
</dbReference>
<dbReference type="InterPro" id="IPR012340">
    <property type="entry name" value="NA-bd_OB-fold"/>
</dbReference>
<evidence type="ECO:0000256" key="12">
    <source>
        <dbReference type="ARBA" id="ARBA00034617"/>
    </source>
</evidence>
<dbReference type="PROSITE" id="PS51192">
    <property type="entry name" value="HELICASE_ATP_BIND_1"/>
    <property type="match status" value="1"/>
</dbReference>
<dbReference type="GO" id="GO:0016887">
    <property type="term" value="F:ATP hydrolysis activity"/>
    <property type="evidence" value="ECO:0007669"/>
    <property type="project" value="RHEA"/>
</dbReference>
<dbReference type="PANTHER" id="PTHR47964">
    <property type="entry name" value="ATP-DEPENDENT DNA HELICASE HOMOLOG RECG, CHLOROPLASTIC"/>
    <property type="match status" value="1"/>
</dbReference>
<evidence type="ECO:0000259" key="17">
    <source>
        <dbReference type="PROSITE" id="PS51194"/>
    </source>
</evidence>
<evidence type="ECO:0000256" key="4">
    <source>
        <dbReference type="ARBA" id="ARBA00022763"/>
    </source>
</evidence>
<feature type="domain" description="Helicase ATP-binding" evidence="16">
    <location>
        <begin position="258"/>
        <end position="419"/>
    </location>
</feature>
<accession>A0A0R2HBY5</accession>
<evidence type="ECO:0000256" key="14">
    <source>
        <dbReference type="ARBA" id="ARBA00048988"/>
    </source>
</evidence>
<dbReference type="PANTHER" id="PTHR47964:SF1">
    <property type="entry name" value="ATP-DEPENDENT DNA HELICASE HOMOLOG RECG, CHLOROPLASTIC"/>
    <property type="match status" value="1"/>
</dbReference>
<dbReference type="GO" id="GO:0043138">
    <property type="term" value="F:3'-5' DNA helicase activity"/>
    <property type="evidence" value="ECO:0007669"/>
    <property type="project" value="UniProtKB-EC"/>
</dbReference>
<dbReference type="NCBIfam" id="TIGR00643">
    <property type="entry name" value="recG"/>
    <property type="match status" value="1"/>
</dbReference>
<keyword evidence="6 15" id="KW-0347">Helicase</keyword>
<keyword evidence="4 15" id="KW-0227">DNA damage</keyword>
<dbReference type="PATRIC" id="fig|1410657.5.peg.1965"/>
<keyword evidence="5 15" id="KW-0378">Hydrolase</keyword>
<dbReference type="InterPro" id="IPR047112">
    <property type="entry name" value="RecG/Mfd"/>
</dbReference>
<organism evidence="18 19">
    <name type="scientific">Kandleria vitulina DSM 20405</name>
    <dbReference type="NCBI Taxonomy" id="1410657"/>
    <lineage>
        <taxon>Bacteria</taxon>
        <taxon>Bacillati</taxon>
        <taxon>Bacillota</taxon>
        <taxon>Erysipelotrichia</taxon>
        <taxon>Erysipelotrichales</taxon>
        <taxon>Coprobacillaceae</taxon>
        <taxon>Kandleria</taxon>
    </lineage>
</organism>
<reference evidence="18 19" key="1">
    <citation type="journal article" date="2015" name="Genome Announc.">
        <title>Expanding the biotechnology potential of lactobacilli through comparative genomics of 213 strains and associated genera.</title>
        <authorList>
            <person name="Sun Z."/>
            <person name="Harris H.M."/>
            <person name="McCann A."/>
            <person name="Guo C."/>
            <person name="Argimon S."/>
            <person name="Zhang W."/>
            <person name="Yang X."/>
            <person name="Jeffery I.B."/>
            <person name="Cooney J.C."/>
            <person name="Kagawa T.F."/>
            <person name="Liu W."/>
            <person name="Song Y."/>
            <person name="Salvetti E."/>
            <person name="Wrobel A."/>
            <person name="Rasinkangas P."/>
            <person name="Parkhill J."/>
            <person name="Rea M.C."/>
            <person name="O'Sullivan O."/>
            <person name="Ritari J."/>
            <person name="Douillard F.P."/>
            <person name="Paul Ross R."/>
            <person name="Yang R."/>
            <person name="Briner A.E."/>
            <person name="Felis G.E."/>
            <person name="de Vos W.M."/>
            <person name="Barrangou R."/>
            <person name="Klaenhammer T.R."/>
            <person name="Caufield P.W."/>
            <person name="Cui Y."/>
            <person name="Zhang H."/>
            <person name="O'Toole P.W."/>
        </authorList>
    </citation>
    <scope>NUCLEOTIDE SEQUENCE [LARGE SCALE GENOMIC DNA]</scope>
    <source>
        <strain evidence="18 19">DSM 20405</strain>
    </source>
</reference>
<dbReference type="SMART" id="SM00490">
    <property type="entry name" value="HELICc"/>
    <property type="match status" value="1"/>
</dbReference>
<dbReference type="GO" id="GO:0003677">
    <property type="term" value="F:DNA binding"/>
    <property type="evidence" value="ECO:0007669"/>
    <property type="project" value="UniProtKB-KW"/>
</dbReference>
<evidence type="ECO:0000256" key="9">
    <source>
        <dbReference type="ARBA" id="ARBA00023172"/>
    </source>
</evidence>
<dbReference type="SMART" id="SM00487">
    <property type="entry name" value="DEXDc"/>
    <property type="match status" value="1"/>
</dbReference>
<evidence type="ECO:0000313" key="18">
    <source>
        <dbReference type="EMBL" id="KRN50585.1"/>
    </source>
</evidence>
<dbReference type="Pfam" id="PF17191">
    <property type="entry name" value="RecG_wedge"/>
    <property type="match status" value="1"/>
</dbReference>
<evidence type="ECO:0000256" key="10">
    <source>
        <dbReference type="ARBA" id="ARBA00023204"/>
    </source>
</evidence>
<dbReference type="Gene3D" id="3.40.50.300">
    <property type="entry name" value="P-loop containing nucleotide triphosphate hydrolases"/>
    <property type="match status" value="2"/>
</dbReference>
<keyword evidence="11" id="KW-0413">Isomerase</keyword>
<dbReference type="GO" id="GO:0005524">
    <property type="term" value="F:ATP binding"/>
    <property type="evidence" value="ECO:0007669"/>
    <property type="project" value="UniProtKB-KW"/>
</dbReference>
<feature type="domain" description="Helicase C-terminal" evidence="17">
    <location>
        <begin position="442"/>
        <end position="598"/>
    </location>
</feature>
<dbReference type="EC" id="5.6.2.4" evidence="13 15"/>
<evidence type="ECO:0000256" key="7">
    <source>
        <dbReference type="ARBA" id="ARBA00022840"/>
    </source>
</evidence>
<dbReference type="NCBIfam" id="NF008165">
    <property type="entry name" value="PRK10917.1-3"/>
    <property type="match status" value="1"/>
</dbReference>
<evidence type="ECO:0000256" key="5">
    <source>
        <dbReference type="ARBA" id="ARBA00022801"/>
    </source>
</evidence>
<dbReference type="CDD" id="cd17992">
    <property type="entry name" value="DEXHc_RecG"/>
    <property type="match status" value="1"/>
</dbReference>